<gene>
    <name evidence="3" type="ORF">Mic7113_0016</name>
</gene>
<evidence type="ECO:0000313" key="3">
    <source>
        <dbReference type="EMBL" id="AFZ15963.1"/>
    </source>
</evidence>
<comment type="similarity">
    <text evidence="1">Belongs to the universal stress protein A family.</text>
</comment>
<dbReference type="Pfam" id="PF00582">
    <property type="entry name" value="Usp"/>
    <property type="match status" value="1"/>
</dbReference>
<dbReference type="RefSeq" id="WP_015180127.1">
    <property type="nucleotide sequence ID" value="NC_019738.1"/>
</dbReference>
<evidence type="ECO:0000256" key="1">
    <source>
        <dbReference type="ARBA" id="ARBA00008791"/>
    </source>
</evidence>
<dbReference type="Proteomes" id="UP000010471">
    <property type="component" value="Chromosome"/>
</dbReference>
<accession>K9W6W4</accession>
<reference evidence="3 4" key="1">
    <citation type="submission" date="2012-06" db="EMBL/GenBank/DDBJ databases">
        <title>Finished chromosome of genome of Microcoleus sp. PCC 7113.</title>
        <authorList>
            <consortium name="US DOE Joint Genome Institute"/>
            <person name="Gugger M."/>
            <person name="Coursin T."/>
            <person name="Rippka R."/>
            <person name="Tandeau De Marsac N."/>
            <person name="Huntemann M."/>
            <person name="Wei C.-L."/>
            <person name="Han J."/>
            <person name="Detter J.C."/>
            <person name="Han C."/>
            <person name="Tapia R."/>
            <person name="Chen A."/>
            <person name="Kyrpides N."/>
            <person name="Mavromatis K."/>
            <person name="Markowitz V."/>
            <person name="Szeto E."/>
            <person name="Ivanova N."/>
            <person name="Pagani I."/>
            <person name="Pati A."/>
            <person name="Goodwin L."/>
            <person name="Nordberg H.P."/>
            <person name="Cantor M.N."/>
            <person name="Hua S.X."/>
            <person name="Woyke T."/>
            <person name="Kerfeld C.A."/>
        </authorList>
    </citation>
    <scope>NUCLEOTIDE SEQUENCE [LARGE SCALE GENOMIC DNA]</scope>
    <source>
        <strain evidence="3 4">PCC 7113</strain>
    </source>
</reference>
<dbReference type="InterPro" id="IPR006015">
    <property type="entry name" value="Universal_stress_UspA"/>
</dbReference>
<keyword evidence="4" id="KW-1185">Reference proteome</keyword>
<dbReference type="PANTHER" id="PTHR46268">
    <property type="entry name" value="STRESS RESPONSE PROTEIN NHAX"/>
    <property type="match status" value="1"/>
</dbReference>
<sequence length="172" mass="19192">MRYRKILVALDRSPQSEIVFEQALELAKKEEAALMLFHSLPFETQGVGSYADIFGRELINFSVELQKVLDQESEQARQFLRNYCQKATEQGVPTEWDLKIGDAGSRIRELAKAWDADLVIVGRRGHRGFAEIVLGSVSSYVIHQAPCSVLVVQGISPNLKQTPEAATQAMNS</sequence>
<organism evidence="3 4">
    <name type="scientific">Allocoleopsis franciscana PCC 7113</name>
    <dbReference type="NCBI Taxonomy" id="1173027"/>
    <lineage>
        <taxon>Bacteria</taxon>
        <taxon>Bacillati</taxon>
        <taxon>Cyanobacteriota</taxon>
        <taxon>Cyanophyceae</taxon>
        <taxon>Coleofasciculales</taxon>
        <taxon>Coleofasciculaceae</taxon>
        <taxon>Allocoleopsis</taxon>
        <taxon>Allocoleopsis franciscana</taxon>
    </lineage>
</organism>
<dbReference type="Gene3D" id="3.40.50.620">
    <property type="entry name" value="HUPs"/>
    <property type="match status" value="1"/>
</dbReference>
<dbReference type="InterPro" id="IPR006016">
    <property type="entry name" value="UspA"/>
</dbReference>
<dbReference type="EMBL" id="CP003630">
    <property type="protein sequence ID" value="AFZ15963.1"/>
    <property type="molecule type" value="Genomic_DNA"/>
</dbReference>
<dbReference type="HOGENOM" id="CLU_049301_16_1_3"/>
<dbReference type="STRING" id="1173027.Mic7113_0016"/>
<evidence type="ECO:0000313" key="4">
    <source>
        <dbReference type="Proteomes" id="UP000010471"/>
    </source>
</evidence>
<protein>
    <submittedName>
        <fullName evidence="3">Universal stress protein UspA-like protein</fullName>
    </submittedName>
</protein>
<dbReference type="PIRSF" id="PIRSF006276">
    <property type="entry name" value="UspA"/>
    <property type="match status" value="1"/>
</dbReference>
<proteinExistence type="inferred from homology"/>
<dbReference type="SUPFAM" id="SSF52402">
    <property type="entry name" value="Adenine nucleotide alpha hydrolases-like"/>
    <property type="match status" value="1"/>
</dbReference>
<dbReference type="OrthoDB" id="516822at2"/>
<evidence type="ECO:0000259" key="2">
    <source>
        <dbReference type="Pfam" id="PF00582"/>
    </source>
</evidence>
<name>K9W6W4_9CYAN</name>
<dbReference type="CDD" id="cd00293">
    <property type="entry name" value="USP-like"/>
    <property type="match status" value="1"/>
</dbReference>
<feature type="domain" description="UspA" evidence="2">
    <location>
        <begin position="3"/>
        <end position="152"/>
    </location>
</feature>
<dbReference type="PANTHER" id="PTHR46268:SF8">
    <property type="entry name" value="UNIVERSAL STRESS PROTEIN SLL1388"/>
    <property type="match status" value="1"/>
</dbReference>
<dbReference type="KEGG" id="mic:Mic7113_0016"/>
<dbReference type="PRINTS" id="PR01438">
    <property type="entry name" value="UNVRSLSTRESS"/>
</dbReference>
<dbReference type="InterPro" id="IPR014729">
    <property type="entry name" value="Rossmann-like_a/b/a_fold"/>
</dbReference>
<dbReference type="AlphaFoldDB" id="K9W6W4"/>
<dbReference type="eggNOG" id="COG0589">
    <property type="taxonomic scope" value="Bacteria"/>
</dbReference>